<gene>
    <name evidence="1" type="ORF">DM860_003567</name>
</gene>
<accession>A0A328DJP1</accession>
<keyword evidence="2" id="KW-1185">Reference proteome</keyword>
<comment type="caution">
    <text evidence="1">The sequence shown here is derived from an EMBL/GenBank/DDBJ whole genome shotgun (WGS) entry which is preliminary data.</text>
</comment>
<evidence type="ECO:0000313" key="2">
    <source>
        <dbReference type="Proteomes" id="UP000249390"/>
    </source>
</evidence>
<name>A0A328DJP1_9ASTE</name>
<evidence type="ECO:0000313" key="1">
    <source>
        <dbReference type="EMBL" id="RAL44808.1"/>
    </source>
</evidence>
<proteinExistence type="predicted"/>
<dbReference type="AlphaFoldDB" id="A0A328DJP1"/>
<dbReference type="Proteomes" id="UP000249390">
    <property type="component" value="Unassembled WGS sequence"/>
</dbReference>
<sequence>MIYTLQWNRLAAVINCLVCPISIPAVIIHVDQVPLPLTTYDSVFAWDPPNLDADNNARQLCGAGLSYSFLTSGKPHCMMLRGKSATRGAHRMCCVCTVPAMTSAERASGGKNCSF</sequence>
<reference evidence="1 2" key="1">
    <citation type="submission" date="2018-06" db="EMBL/GenBank/DDBJ databases">
        <title>The Genome of Cuscuta australis (Dodder) Provides Insight into the Evolution of Plant Parasitism.</title>
        <authorList>
            <person name="Liu H."/>
        </authorList>
    </citation>
    <scope>NUCLEOTIDE SEQUENCE [LARGE SCALE GENOMIC DNA]</scope>
    <source>
        <strain evidence="2">cv. Yunnan</strain>
        <tissue evidence="1">Vines</tissue>
    </source>
</reference>
<protein>
    <submittedName>
        <fullName evidence="1">Uncharacterized protein</fullName>
    </submittedName>
</protein>
<organism evidence="1 2">
    <name type="scientific">Cuscuta australis</name>
    <dbReference type="NCBI Taxonomy" id="267555"/>
    <lineage>
        <taxon>Eukaryota</taxon>
        <taxon>Viridiplantae</taxon>
        <taxon>Streptophyta</taxon>
        <taxon>Embryophyta</taxon>
        <taxon>Tracheophyta</taxon>
        <taxon>Spermatophyta</taxon>
        <taxon>Magnoliopsida</taxon>
        <taxon>eudicotyledons</taxon>
        <taxon>Gunneridae</taxon>
        <taxon>Pentapetalae</taxon>
        <taxon>asterids</taxon>
        <taxon>lamiids</taxon>
        <taxon>Solanales</taxon>
        <taxon>Convolvulaceae</taxon>
        <taxon>Cuscuteae</taxon>
        <taxon>Cuscuta</taxon>
        <taxon>Cuscuta subgen. Grammica</taxon>
        <taxon>Cuscuta sect. Cleistogrammica</taxon>
    </lineage>
</organism>
<dbReference type="EMBL" id="NQVE01000142">
    <property type="protein sequence ID" value="RAL44808.1"/>
    <property type="molecule type" value="Genomic_DNA"/>
</dbReference>